<gene>
    <name evidence="10" type="ORF">FBFR_08200</name>
</gene>
<dbReference type="InterPro" id="IPR036365">
    <property type="entry name" value="PGBD-like_sf"/>
</dbReference>
<dbReference type="SUPFAM" id="SSF141523">
    <property type="entry name" value="L,D-transpeptidase catalytic domain-like"/>
    <property type="match status" value="1"/>
</dbReference>
<evidence type="ECO:0000259" key="9">
    <source>
        <dbReference type="PROSITE" id="PS52029"/>
    </source>
</evidence>
<name>A0A167XSP6_9FLAO</name>
<dbReference type="PROSITE" id="PS52029">
    <property type="entry name" value="LD_TPASE"/>
    <property type="match status" value="1"/>
</dbReference>
<keyword evidence="3" id="KW-0808">Transferase</keyword>
<evidence type="ECO:0000256" key="6">
    <source>
        <dbReference type="ARBA" id="ARBA00023316"/>
    </source>
</evidence>
<dbReference type="SUPFAM" id="SSF47090">
    <property type="entry name" value="PGBD-like"/>
    <property type="match status" value="1"/>
</dbReference>
<comment type="caution">
    <text evidence="10">The sequence shown here is derived from an EMBL/GenBank/DDBJ whole genome shotgun (WGS) entry which is preliminary data.</text>
</comment>
<dbReference type="UniPathway" id="UPA00219"/>
<keyword evidence="6 7" id="KW-0961">Cell wall biogenesis/degradation</keyword>
<evidence type="ECO:0000256" key="2">
    <source>
        <dbReference type="ARBA" id="ARBA00005992"/>
    </source>
</evidence>
<dbReference type="RefSeq" id="WP_066079508.1">
    <property type="nucleotide sequence ID" value="NZ_FRDK01000001.1"/>
</dbReference>
<keyword evidence="8" id="KW-0732">Signal</keyword>
<evidence type="ECO:0000313" key="11">
    <source>
        <dbReference type="Proteomes" id="UP000077164"/>
    </source>
</evidence>
<dbReference type="STRING" id="249352.SAMN05444395_101213"/>
<feature type="active site" description="Nucleophile" evidence="7">
    <location>
        <position position="451"/>
    </location>
</feature>
<keyword evidence="11" id="KW-1185">Reference proteome</keyword>
<feature type="chain" id="PRO_5007894491" description="L,D-TPase catalytic domain-containing protein" evidence="8">
    <location>
        <begin position="21"/>
        <end position="534"/>
    </location>
</feature>
<evidence type="ECO:0000256" key="8">
    <source>
        <dbReference type="SAM" id="SignalP"/>
    </source>
</evidence>
<dbReference type="Pfam" id="PF20142">
    <property type="entry name" value="Scaffold"/>
    <property type="match status" value="1"/>
</dbReference>
<organism evidence="10 11">
    <name type="scientific">Flavobacterium fryxellicola</name>
    <dbReference type="NCBI Taxonomy" id="249352"/>
    <lineage>
        <taxon>Bacteria</taxon>
        <taxon>Pseudomonadati</taxon>
        <taxon>Bacteroidota</taxon>
        <taxon>Flavobacteriia</taxon>
        <taxon>Flavobacteriales</taxon>
        <taxon>Flavobacteriaceae</taxon>
        <taxon>Flavobacterium</taxon>
    </lineage>
</organism>
<dbReference type="Gene3D" id="2.40.440.10">
    <property type="entry name" value="L,D-transpeptidase catalytic domain-like"/>
    <property type="match status" value="1"/>
</dbReference>
<feature type="active site" description="Proton donor/acceptor" evidence="7">
    <location>
        <position position="432"/>
    </location>
</feature>
<dbReference type="GO" id="GO:0016740">
    <property type="term" value="F:transferase activity"/>
    <property type="evidence" value="ECO:0007669"/>
    <property type="project" value="UniProtKB-KW"/>
</dbReference>
<evidence type="ECO:0000256" key="3">
    <source>
        <dbReference type="ARBA" id="ARBA00022679"/>
    </source>
</evidence>
<dbReference type="GO" id="GO:0008360">
    <property type="term" value="P:regulation of cell shape"/>
    <property type="evidence" value="ECO:0007669"/>
    <property type="project" value="UniProtKB-UniRule"/>
</dbReference>
<dbReference type="AlphaFoldDB" id="A0A167XSP6"/>
<evidence type="ECO:0000256" key="7">
    <source>
        <dbReference type="PROSITE-ProRule" id="PRU01373"/>
    </source>
</evidence>
<dbReference type="Pfam" id="PF03734">
    <property type="entry name" value="YkuD"/>
    <property type="match status" value="1"/>
</dbReference>
<proteinExistence type="inferred from homology"/>
<feature type="signal peptide" evidence="8">
    <location>
        <begin position="1"/>
        <end position="20"/>
    </location>
</feature>
<dbReference type="EMBL" id="LVJE01000011">
    <property type="protein sequence ID" value="OAB28657.1"/>
    <property type="molecule type" value="Genomic_DNA"/>
</dbReference>
<dbReference type="PANTHER" id="PTHR41533:SF1">
    <property type="entry name" value="L,D-TRANSPEPTIDASE YCBB-RELATED"/>
    <property type="match status" value="1"/>
</dbReference>
<keyword evidence="5 7" id="KW-0573">Peptidoglycan synthesis</keyword>
<dbReference type="Proteomes" id="UP000077164">
    <property type="component" value="Unassembled WGS sequence"/>
</dbReference>
<dbReference type="GO" id="GO:0009252">
    <property type="term" value="P:peptidoglycan biosynthetic process"/>
    <property type="evidence" value="ECO:0007669"/>
    <property type="project" value="UniProtKB-UniPathway"/>
</dbReference>
<dbReference type="PANTHER" id="PTHR41533">
    <property type="entry name" value="L,D-TRANSPEPTIDASE HI_1667-RELATED"/>
    <property type="match status" value="1"/>
</dbReference>
<comment type="pathway">
    <text evidence="1 7">Cell wall biogenesis; peptidoglycan biosynthesis.</text>
</comment>
<feature type="domain" description="L,D-TPase catalytic" evidence="9">
    <location>
        <begin position="322"/>
        <end position="476"/>
    </location>
</feature>
<reference evidence="10 11" key="1">
    <citation type="submission" date="2016-03" db="EMBL/GenBank/DDBJ databases">
        <title>Draft genome sequence of Flavobacterium fryxellicola DSM 16209.</title>
        <authorList>
            <person name="Shin S.-K."/>
            <person name="Yi H."/>
        </authorList>
    </citation>
    <scope>NUCLEOTIDE SEQUENCE [LARGE SCALE GENOMIC DNA]</scope>
    <source>
        <strain evidence="10 11">DSM 16209</strain>
    </source>
</reference>
<evidence type="ECO:0000313" key="10">
    <source>
        <dbReference type="EMBL" id="OAB28657.1"/>
    </source>
</evidence>
<evidence type="ECO:0000256" key="1">
    <source>
        <dbReference type="ARBA" id="ARBA00004752"/>
    </source>
</evidence>
<dbReference type="InterPro" id="IPR045380">
    <property type="entry name" value="LD_TPept_scaffold_dom"/>
</dbReference>
<dbReference type="OrthoDB" id="9778545at2"/>
<evidence type="ECO:0000256" key="4">
    <source>
        <dbReference type="ARBA" id="ARBA00022960"/>
    </source>
</evidence>
<dbReference type="InterPro" id="IPR038063">
    <property type="entry name" value="Transpep_catalytic_dom"/>
</dbReference>
<dbReference type="GO" id="GO:0004180">
    <property type="term" value="F:carboxypeptidase activity"/>
    <property type="evidence" value="ECO:0007669"/>
    <property type="project" value="UniProtKB-ARBA"/>
</dbReference>
<protein>
    <recommendedName>
        <fullName evidence="9">L,D-TPase catalytic domain-containing protein</fullName>
    </recommendedName>
</protein>
<dbReference type="GO" id="GO:0071555">
    <property type="term" value="P:cell wall organization"/>
    <property type="evidence" value="ECO:0007669"/>
    <property type="project" value="UniProtKB-UniRule"/>
</dbReference>
<dbReference type="InterPro" id="IPR005490">
    <property type="entry name" value="LD_TPept_cat_dom"/>
</dbReference>
<keyword evidence="4 7" id="KW-0133">Cell shape</keyword>
<accession>A0A167XSP6</accession>
<evidence type="ECO:0000256" key="5">
    <source>
        <dbReference type="ARBA" id="ARBA00022984"/>
    </source>
</evidence>
<dbReference type="InterPro" id="IPR052905">
    <property type="entry name" value="LD-transpeptidase_YkuD-like"/>
</dbReference>
<sequence length="534" mass="61871">MKNLILFIMLLLFSFLPVSAYSVKNTTTNKTSFSLPLPKKKNNISFIKVDSLVITRFFKVYPNLKKHKSDVLALYKKRSYNSVWFDKEGIIEFAHLLHSKVNLLEQEGLRSSFAYKDKVDLIFNKQLTPTITSTETELLLSTMFVFYAKKVYKGIDPEKIRETGWFLPTKNLSYSSLLQSLLSDPQSIDKDDKLLFGQYYKLRDVLKKYQQMEQNGVWNLIVKDSSILEYKPGDTSKTIAQIRQRLAITGDLKQDTKSNRYDEELLTGILNFKKRNGYKSDPIITSSHIQRLNIPIENYIKTIMVNMERCRWIAPELTKAPEYIIVNIPSFKLFFKRDGKTVLESNIFVGSTLNETVIFSSMISHLVFSPYWNIPTSIVQSEIKTAMDGDKNYLITNDMEWNKGRVRQKPGPKNPLGKVKFIFPSSNDIYLHDSPSTLLFESEYRAYSHGCININKAQELAYLILNNNPDWPVERIKKAMDGGKETTCYLKNKIPVHLGYFTTWVNDSGEISFFNDIYQRDDRLAELLFDNDSK</sequence>
<comment type="similarity">
    <text evidence="2">Belongs to the YkuD family.</text>
</comment>
<dbReference type="CDD" id="cd16913">
    <property type="entry name" value="YkuD_like"/>
    <property type="match status" value="1"/>
</dbReference>